<dbReference type="InterPro" id="IPR021309">
    <property type="entry name" value="YgaP-like_TM"/>
</dbReference>
<protein>
    <submittedName>
        <fullName evidence="2">DUF2892 domain-containing protein</fullName>
    </submittedName>
</protein>
<keyword evidence="3" id="KW-1185">Reference proteome</keyword>
<proteinExistence type="predicted"/>
<name>A0A4Q6XY64_9SPHI</name>
<comment type="caution">
    <text evidence="2">The sequence shown here is derived from an EMBL/GenBank/DDBJ whole genome shotgun (WGS) entry which is preliminary data.</text>
</comment>
<organism evidence="2 3">
    <name type="scientific">Sphingobacterium corticibacterium</name>
    <dbReference type="NCBI Taxonomy" id="2484746"/>
    <lineage>
        <taxon>Bacteria</taxon>
        <taxon>Pseudomonadati</taxon>
        <taxon>Bacteroidota</taxon>
        <taxon>Sphingobacteriia</taxon>
        <taxon>Sphingobacteriales</taxon>
        <taxon>Sphingobacteriaceae</taxon>
        <taxon>Sphingobacterium</taxon>
    </lineage>
</organism>
<dbReference type="Pfam" id="PF11127">
    <property type="entry name" value="YgaP-like_TM"/>
    <property type="match status" value="1"/>
</dbReference>
<dbReference type="OrthoDB" id="9797595at2"/>
<gene>
    <name evidence="2" type="ORF">EWE74_03730</name>
</gene>
<dbReference type="EMBL" id="SGIT01000001">
    <property type="protein sequence ID" value="RZF61939.1"/>
    <property type="molecule type" value="Genomic_DNA"/>
</dbReference>
<dbReference type="Proteomes" id="UP000292855">
    <property type="component" value="Unassembled WGS sequence"/>
</dbReference>
<evidence type="ECO:0000313" key="3">
    <source>
        <dbReference type="Proteomes" id="UP000292855"/>
    </source>
</evidence>
<evidence type="ECO:0000313" key="2">
    <source>
        <dbReference type="EMBL" id="RZF61939.1"/>
    </source>
</evidence>
<dbReference type="RefSeq" id="WP_130140169.1">
    <property type="nucleotide sequence ID" value="NZ_SGIT01000001.1"/>
</dbReference>
<dbReference type="AlphaFoldDB" id="A0A4Q6XY64"/>
<reference evidence="2 3" key="1">
    <citation type="submission" date="2019-02" db="EMBL/GenBank/DDBJ databases">
        <authorList>
            <person name="Li Y."/>
        </authorList>
    </citation>
    <scope>NUCLEOTIDE SEQUENCE [LARGE SCALE GENOMIC DNA]</scope>
    <source>
        <strain evidence="2 3">30C10-4-7</strain>
    </source>
</reference>
<evidence type="ECO:0000259" key="1">
    <source>
        <dbReference type="Pfam" id="PF11127"/>
    </source>
</evidence>
<accession>A0A4Q6XY64</accession>
<sequence length="99" mass="10680">MGIIEQAVDTMKVKLDDACEQGTITSSERMLSVIAGGFILGYSLKKVIKKPLTALSGVTLGGALIARGITGKCPVTGAIHQAEEEERNLTLIERRYFEK</sequence>
<feature type="domain" description="Inner membrane protein YgaP-like transmembrane" evidence="1">
    <location>
        <begin position="25"/>
        <end position="78"/>
    </location>
</feature>